<dbReference type="EMBL" id="OR670591">
    <property type="protein sequence ID" value="WPF64934.1"/>
    <property type="molecule type" value="Genomic_DNA"/>
</dbReference>
<reference evidence="1 2" key="1">
    <citation type="submission" date="2023-10" db="EMBL/GenBank/DDBJ databases">
        <title>Genome Sequence of the Siphoviridae Staphylococcus aureus Phage MVC_VPHSA1.</title>
        <authorList>
            <person name="Deepak S.J."/>
            <person name="Porteen K."/>
            <person name="Wilfred R."/>
            <person name="Anbazhagan S."/>
            <person name="Elango A."/>
            <person name="Senthil Kumar T."/>
            <person name="Narendra B."/>
            <person name="Sureshkannan S."/>
            <person name="Nithya Quintoil M."/>
            <person name="Charley C.A."/>
            <person name="Teresa S."/>
            <person name="Raghavendra A.G."/>
        </authorList>
    </citation>
    <scope>NUCLEOTIDE SEQUENCE [LARGE SCALE GENOMIC DNA]</scope>
</reference>
<accession>A0ABZ0QZH9</accession>
<dbReference type="Proteomes" id="UP001322219">
    <property type="component" value="Segment"/>
</dbReference>
<evidence type="ECO:0000313" key="2">
    <source>
        <dbReference type="Proteomes" id="UP001322219"/>
    </source>
</evidence>
<dbReference type="Pfam" id="PF13814">
    <property type="entry name" value="Replic_Relax"/>
    <property type="match status" value="1"/>
</dbReference>
<protein>
    <submittedName>
        <fullName evidence="1">Replication initiation protein</fullName>
    </submittedName>
</protein>
<organism evidence="1 2">
    <name type="scientific">Staphylococcus phage MVC_VPHSA1</name>
    <dbReference type="NCBI Taxonomy" id="3088876"/>
    <lineage>
        <taxon>Viruses</taxon>
        <taxon>Duplodnaviria</taxon>
        <taxon>Heunggongvirae</taxon>
        <taxon>Uroviricota</taxon>
        <taxon>Caudoviricetes</taxon>
        <taxon>Ehrlichviridae</taxon>
        <taxon>Chennaivirus</taxon>
        <taxon>Chennaivirus MVCVPHSA1</taxon>
    </lineage>
</organism>
<sequence length="201" mass="23761">MKKKALSVRQELILLSLKKHGFLTRDQLGAIHKLGKIRNVNRILSDLSEYLQSFREGYDTVYYLNSNGKDYTQAKKAMRRTQYAYHTIMRNQFYIYAGQPKDWKVEIKLGDKKESKVCDAWFQMNGYYHILEVDNQQKMSENRNKLKAYSGMNERGAITKHFGYFPPIIWVTTTELRRKQLVKMCDEFGLSHQVLTIMDIK</sequence>
<name>A0ABZ0QZH9_9CAUD</name>
<keyword evidence="2" id="KW-1185">Reference proteome</keyword>
<proteinExistence type="predicted"/>
<evidence type="ECO:0000313" key="1">
    <source>
        <dbReference type="EMBL" id="WPF64934.1"/>
    </source>
</evidence>
<gene>
    <name evidence="1" type="ORF">FBHYGVHD_CDS0087</name>
</gene>
<dbReference type="InterPro" id="IPR025855">
    <property type="entry name" value="Replic_Relax"/>
</dbReference>